<evidence type="ECO:0000256" key="2">
    <source>
        <dbReference type="SAM" id="Phobius"/>
    </source>
</evidence>
<feature type="region of interest" description="Disordered" evidence="1">
    <location>
        <begin position="425"/>
        <end position="457"/>
    </location>
</feature>
<reference evidence="4 5" key="1">
    <citation type="submission" date="2019-06" db="EMBL/GenBank/DDBJ databases">
        <title>Sequencing the genomes of 1000 actinobacteria strains.</title>
        <authorList>
            <person name="Klenk H.-P."/>
        </authorList>
    </citation>
    <scope>NUCLEOTIDE SEQUENCE [LARGE SCALE GENOMIC DNA]</scope>
    <source>
        <strain evidence="4 5">DSM 21776</strain>
    </source>
</reference>
<feature type="compositionally biased region" description="Pro residues" evidence="1">
    <location>
        <begin position="447"/>
        <end position="457"/>
    </location>
</feature>
<dbReference type="Proteomes" id="UP000320085">
    <property type="component" value="Unassembled WGS sequence"/>
</dbReference>
<protein>
    <submittedName>
        <fullName evidence="4">Uncharacterized protein DUF4349</fullName>
    </submittedName>
</protein>
<feature type="compositionally biased region" description="Low complexity" evidence="1">
    <location>
        <begin position="1"/>
        <end position="54"/>
    </location>
</feature>
<feature type="compositionally biased region" description="Polar residues" evidence="1">
    <location>
        <begin position="142"/>
        <end position="153"/>
    </location>
</feature>
<feature type="domain" description="DUF4349" evidence="3">
    <location>
        <begin position="253"/>
        <end position="413"/>
    </location>
</feature>
<sequence>MTMTTSPDRTTTGASQTSKQSSVQGSSQSPSQGSTSSSAPVVGGAGARPPGEGRSWQDRARSFGRAHGRAIAITLVALAVIALAVPIGLARLSGGGGSGSEASTAGAPAQVQRDASGAAGSAGAPGLSDSSGSAGSVAGSGTPESPQASSDSAKTAGGALLTPQAAAALDATKIARTAWIGLQVTDLAGSAGQARIIATSAGGTVLSEDVVTAVDPVGAAKQGASGTGPDGIPSTGLTGVTGSSGTWAPVGLHQARLTLSVPAEKLDGVLTQLSALGTVSYRSAQAEDVTATYIDTQARIGPARDSITRVRALMAKATDLQQLLVLESELTRRQSDLDALTQQLADLDKRTTMSEVTVTMWTPAAAAVVDEGSGVVGGLRGAWEALLTSLTVILTGLAVLLPWLLLIGLGAFVTLRVVRRRQRTTGATPSVAAATPAAPTAATPAPAAAPTPPSSTD</sequence>
<keyword evidence="2" id="KW-0812">Transmembrane</keyword>
<feature type="transmembrane region" description="Helical" evidence="2">
    <location>
        <begin position="390"/>
        <end position="415"/>
    </location>
</feature>
<proteinExistence type="predicted"/>
<feature type="compositionally biased region" description="Low complexity" evidence="1">
    <location>
        <begin position="425"/>
        <end position="446"/>
    </location>
</feature>
<evidence type="ECO:0000259" key="3">
    <source>
        <dbReference type="Pfam" id="PF14257"/>
    </source>
</evidence>
<dbReference type="EMBL" id="VFQF01000001">
    <property type="protein sequence ID" value="TQN47653.1"/>
    <property type="molecule type" value="Genomic_DNA"/>
</dbReference>
<keyword evidence="2" id="KW-1133">Transmembrane helix</keyword>
<gene>
    <name evidence="4" type="ORF">FHX52_0756</name>
</gene>
<keyword evidence="2" id="KW-0472">Membrane</keyword>
<accession>A0A543PUB0</accession>
<feature type="compositionally biased region" description="Low complexity" evidence="1">
    <location>
        <begin position="115"/>
        <end position="141"/>
    </location>
</feature>
<evidence type="ECO:0000256" key="1">
    <source>
        <dbReference type="SAM" id="MobiDB-lite"/>
    </source>
</evidence>
<evidence type="ECO:0000313" key="4">
    <source>
        <dbReference type="EMBL" id="TQN47653.1"/>
    </source>
</evidence>
<organism evidence="4 5">
    <name type="scientific">Humibacillus xanthopallidus</name>
    <dbReference type="NCBI Taxonomy" id="412689"/>
    <lineage>
        <taxon>Bacteria</taxon>
        <taxon>Bacillati</taxon>
        <taxon>Actinomycetota</taxon>
        <taxon>Actinomycetes</taxon>
        <taxon>Micrococcales</taxon>
        <taxon>Intrasporangiaceae</taxon>
        <taxon>Humibacillus</taxon>
    </lineage>
</organism>
<dbReference type="Pfam" id="PF14257">
    <property type="entry name" value="DUF4349"/>
    <property type="match status" value="1"/>
</dbReference>
<evidence type="ECO:0000313" key="5">
    <source>
        <dbReference type="Proteomes" id="UP000320085"/>
    </source>
</evidence>
<dbReference type="InterPro" id="IPR025645">
    <property type="entry name" value="DUF4349"/>
</dbReference>
<comment type="caution">
    <text evidence="4">The sequence shown here is derived from an EMBL/GenBank/DDBJ whole genome shotgun (WGS) entry which is preliminary data.</text>
</comment>
<name>A0A543PUB0_9MICO</name>
<feature type="transmembrane region" description="Helical" evidence="2">
    <location>
        <begin position="70"/>
        <end position="89"/>
    </location>
</feature>
<dbReference type="AlphaFoldDB" id="A0A543PUB0"/>
<feature type="region of interest" description="Disordered" evidence="1">
    <location>
        <begin position="1"/>
        <end position="59"/>
    </location>
</feature>
<feature type="region of interest" description="Disordered" evidence="1">
    <location>
        <begin position="94"/>
        <end position="155"/>
    </location>
</feature>
<dbReference type="RefSeq" id="WP_141820034.1">
    <property type="nucleotide sequence ID" value="NZ_BAAAQC010000005.1"/>
</dbReference>
<dbReference type="OrthoDB" id="186919at2"/>